<dbReference type="GO" id="GO:0008652">
    <property type="term" value="P:amino acid biosynthetic process"/>
    <property type="evidence" value="ECO:0007669"/>
    <property type="project" value="UniProtKB-KW"/>
</dbReference>
<gene>
    <name evidence="10" type="ORF">HMP0721_0994</name>
</gene>
<comment type="similarity">
    <text evidence="3 8">Belongs to the class-I DAHP synthase family.</text>
</comment>
<evidence type="ECO:0000256" key="3">
    <source>
        <dbReference type="ARBA" id="ARBA00007985"/>
    </source>
</evidence>
<evidence type="ECO:0000256" key="7">
    <source>
        <dbReference type="ARBA" id="ARBA00047508"/>
    </source>
</evidence>
<dbReference type="PANTHER" id="PTHR21225:SF12">
    <property type="entry name" value="PHOSPHO-2-DEHYDRO-3-DEOXYHEPTONATE ALDOLASE, TYROSINE-INHIBITED"/>
    <property type="match status" value="1"/>
</dbReference>
<dbReference type="Gene3D" id="3.20.20.70">
    <property type="entry name" value="Aldolase class I"/>
    <property type="match status" value="1"/>
</dbReference>
<comment type="caution">
    <text evidence="10">The sequence shown here is derived from an EMBL/GenBank/DDBJ whole genome shotgun (WGS) entry which is preliminary data.</text>
</comment>
<evidence type="ECO:0000256" key="1">
    <source>
        <dbReference type="ARBA" id="ARBA00003726"/>
    </source>
</evidence>
<dbReference type="GO" id="GO:0005737">
    <property type="term" value="C:cytoplasm"/>
    <property type="evidence" value="ECO:0007669"/>
    <property type="project" value="TreeGrafter"/>
</dbReference>
<keyword evidence="4 8" id="KW-0028">Amino-acid biosynthesis</keyword>
<dbReference type="SUPFAM" id="SSF51569">
    <property type="entry name" value="Aldolase"/>
    <property type="match status" value="1"/>
</dbReference>
<reference evidence="10 11" key="1">
    <citation type="submission" date="2010-12" db="EMBL/GenBank/DDBJ databases">
        <authorList>
            <person name="Muzny D."/>
            <person name="Qin X."/>
            <person name="Deng J."/>
            <person name="Jiang H."/>
            <person name="Liu Y."/>
            <person name="Qu J."/>
            <person name="Song X.-Z."/>
            <person name="Zhang L."/>
            <person name="Thornton R."/>
            <person name="Coyle M."/>
            <person name="Francisco L."/>
            <person name="Jackson L."/>
            <person name="Javaid M."/>
            <person name="Korchina V."/>
            <person name="Kovar C."/>
            <person name="Mata R."/>
            <person name="Mathew T."/>
            <person name="Ngo R."/>
            <person name="Nguyen L."/>
            <person name="Nguyen N."/>
            <person name="Okwuonu G."/>
            <person name="Ongeri F."/>
            <person name="Pham C."/>
            <person name="Simmons D."/>
            <person name="Wilczek-Boney K."/>
            <person name="Hale W."/>
            <person name="Jakkamsetti A."/>
            <person name="Pham P."/>
            <person name="Ruth R."/>
            <person name="San Lucas F."/>
            <person name="Warren J."/>
            <person name="Zhang J."/>
            <person name="Zhao Z."/>
            <person name="Zhou C."/>
            <person name="Zhu D."/>
            <person name="Lee S."/>
            <person name="Bess C."/>
            <person name="Blankenburg K."/>
            <person name="Forbes L."/>
            <person name="Fu Q."/>
            <person name="Gubbala S."/>
            <person name="Hirani K."/>
            <person name="Jayaseelan J.C."/>
            <person name="Lara F."/>
            <person name="Munidasa M."/>
            <person name="Palculict T."/>
            <person name="Patil S."/>
            <person name="Pu L.-L."/>
            <person name="Saada N."/>
            <person name="Tang L."/>
            <person name="Weissenberger G."/>
            <person name="Zhu Y."/>
            <person name="Hemphill L."/>
            <person name="Shang Y."/>
            <person name="Youmans B."/>
            <person name="Ayvaz T."/>
            <person name="Ross M."/>
            <person name="Santibanez J."/>
            <person name="Aqrawi P."/>
            <person name="Gross S."/>
            <person name="Joshi V."/>
            <person name="Fowler G."/>
            <person name="Nazareth L."/>
            <person name="Reid J."/>
            <person name="Worley K."/>
            <person name="Petrosino J."/>
            <person name="Highlander S."/>
            <person name="Gibbs R."/>
        </authorList>
    </citation>
    <scope>NUCLEOTIDE SEQUENCE [LARGE SCALE GENOMIC DNA]</scope>
    <source>
        <strain evidence="10 11">ATCC 23263</strain>
    </source>
</reference>
<keyword evidence="5 8" id="KW-0808">Transferase</keyword>
<evidence type="ECO:0000313" key="11">
    <source>
        <dbReference type="Proteomes" id="UP000004754"/>
    </source>
</evidence>
<evidence type="ECO:0000256" key="5">
    <source>
        <dbReference type="ARBA" id="ARBA00022679"/>
    </source>
</evidence>
<feature type="domain" description="DAHP synthetase I/KDSA" evidence="9">
    <location>
        <begin position="39"/>
        <end position="339"/>
    </location>
</feature>
<dbReference type="STRING" id="887929.HMP0721_0994"/>
<dbReference type="Pfam" id="PF00793">
    <property type="entry name" value="DAHP_synth_1"/>
    <property type="match status" value="1"/>
</dbReference>
<comment type="catalytic activity">
    <reaction evidence="7 8">
        <text>D-erythrose 4-phosphate + phosphoenolpyruvate + H2O = 7-phospho-2-dehydro-3-deoxy-D-arabino-heptonate + phosphate</text>
        <dbReference type="Rhea" id="RHEA:14717"/>
        <dbReference type="ChEBI" id="CHEBI:15377"/>
        <dbReference type="ChEBI" id="CHEBI:16897"/>
        <dbReference type="ChEBI" id="CHEBI:43474"/>
        <dbReference type="ChEBI" id="CHEBI:58394"/>
        <dbReference type="ChEBI" id="CHEBI:58702"/>
        <dbReference type="EC" id="2.5.1.54"/>
    </reaction>
</comment>
<dbReference type="InterPro" id="IPR013785">
    <property type="entry name" value="Aldolase_TIM"/>
</dbReference>
<evidence type="ECO:0000313" key="10">
    <source>
        <dbReference type="EMBL" id="EFV01601.1"/>
    </source>
</evidence>
<dbReference type="NCBIfam" id="TIGR00034">
    <property type="entry name" value="aroFGH"/>
    <property type="match status" value="1"/>
</dbReference>
<dbReference type="GO" id="GO:0003849">
    <property type="term" value="F:3-deoxy-7-phosphoheptulonate synthase activity"/>
    <property type="evidence" value="ECO:0007669"/>
    <property type="project" value="UniProtKB-EC"/>
</dbReference>
<dbReference type="InterPro" id="IPR006219">
    <property type="entry name" value="DAHP_synth_1"/>
</dbReference>
<dbReference type="Proteomes" id="UP000004754">
    <property type="component" value="Unassembled WGS sequence"/>
</dbReference>
<evidence type="ECO:0000256" key="2">
    <source>
        <dbReference type="ARBA" id="ARBA00004688"/>
    </source>
</evidence>
<dbReference type="PIRSF" id="PIRSF001361">
    <property type="entry name" value="DAHP_synthase"/>
    <property type="match status" value="1"/>
</dbReference>
<dbReference type="EMBL" id="AEQN01000016">
    <property type="protein sequence ID" value="EFV01601.1"/>
    <property type="molecule type" value="Genomic_DNA"/>
</dbReference>
<dbReference type="PANTHER" id="PTHR21225">
    <property type="entry name" value="PHOSPHO-2-DEHYDRO-3-DEOXYHEPTONATE ALDOLASE DAHP SYNTHETASE"/>
    <property type="match status" value="1"/>
</dbReference>
<dbReference type="UniPathway" id="UPA00053">
    <property type="reaction ID" value="UER00084"/>
</dbReference>
<proteinExistence type="inferred from homology"/>
<evidence type="ECO:0000256" key="8">
    <source>
        <dbReference type="PIRNR" id="PIRNR001361"/>
    </source>
</evidence>
<comment type="pathway">
    <text evidence="2 8">Metabolic intermediate biosynthesis; chorismate biosynthesis; chorismate from D-erythrose 4-phosphate and phosphoenolpyruvate: step 1/7.</text>
</comment>
<evidence type="ECO:0000256" key="4">
    <source>
        <dbReference type="ARBA" id="ARBA00022605"/>
    </source>
</evidence>
<protein>
    <recommendedName>
        <fullName evidence="8">Phospho-2-dehydro-3-deoxyheptonate aldolase</fullName>
        <ecNumber evidence="8">2.5.1.54</ecNumber>
    </recommendedName>
</protein>
<dbReference type="InterPro" id="IPR006218">
    <property type="entry name" value="DAHP1/KDSA"/>
</dbReference>
<evidence type="ECO:0000256" key="6">
    <source>
        <dbReference type="ARBA" id="ARBA00023141"/>
    </source>
</evidence>
<evidence type="ECO:0000259" key="9">
    <source>
        <dbReference type="Pfam" id="PF00793"/>
    </source>
</evidence>
<dbReference type="GO" id="GO:0009073">
    <property type="term" value="P:aromatic amino acid family biosynthetic process"/>
    <property type="evidence" value="ECO:0007669"/>
    <property type="project" value="UniProtKB-KW"/>
</dbReference>
<comment type="function">
    <text evidence="1 8">Stereospecific condensation of phosphoenolpyruvate (PEP) and D-erythrose-4-phosphate (E4P) giving rise to 3-deoxy-D-arabino-heptulosonate-7-phosphate (DAHP).</text>
</comment>
<dbReference type="HOGENOM" id="CLU_030903_0_0_9"/>
<dbReference type="EC" id="2.5.1.54" evidence="8"/>
<keyword evidence="6 8" id="KW-0057">Aromatic amino acid biosynthesis</keyword>
<dbReference type="AlphaFoldDB" id="E6MG61"/>
<name>E6MG61_9FIRM</name>
<keyword evidence="11" id="KW-1185">Reference proteome</keyword>
<dbReference type="NCBIfam" id="NF009395">
    <property type="entry name" value="PRK12755.1"/>
    <property type="match status" value="1"/>
</dbReference>
<sequence length="348" mass="39087">MITMDMQMEFFRKMPTPQELKTKFPLNARVAAIKEERDQQIADIFAGKDDRLLLIIGPCSADSEDAVLDYLYRLAKVADRVKDKIFIIPRVYTNKPRTTGLGYKGMLHQPDPDAKEDMLTGIIAIREMHTRAVRETGFTCAEEMLYPENHRYLSDLLAYVAVGARSVEDQQHRIVASGIGIPAGMKNPTSGDISVMMNSLIAAQHGHTFLYRGWEVKTAGNPLAHAILRGYVNQYGRTFPNYHYEDLQGLLDAYHEKAELKNPAVIVDTNHCNSGKRWQEQVRIAKDVMHSCRVSADINQLVKGFMIESYLKDGNQPIGGGCYGQSITDPCLGWDKSKALIYGLAEMV</sequence>
<organism evidence="10 11">
    <name type="scientific">Pseudoramibacter alactolyticus ATCC 23263</name>
    <dbReference type="NCBI Taxonomy" id="887929"/>
    <lineage>
        <taxon>Bacteria</taxon>
        <taxon>Bacillati</taxon>
        <taxon>Bacillota</taxon>
        <taxon>Clostridia</taxon>
        <taxon>Eubacteriales</taxon>
        <taxon>Eubacteriaceae</taxon>
        <taxon>Pseudoramibacter</taxon>
    </lineage>
</organism>
<accession>E6MG61</accession>
<dbReference type="eggNOG" id="COG0722">
    <property type="taxonomic scope" value="Bacteria"/>
</dbReference>
<dbReference type="GO" id="GO:0009423">
    <property type="term" value="P:chorismate biosynthetic process"/>
    <property type="evidence" value="ECO:0007669"/>
    <property type="project" value="UniProtKB-UniPathway"/>
</dbReference>